<organism evidence="6 7">
    <name type="scientific">Marinomonas phaeophyticola</name>
    <dbReference type="NCBI Taxonomy" id="3004091"/>
    <lineage>
        <taxon>Bacteria</taxon>
        <taxon>Pseudomonadati</taxon>
        <taxon>Pseudomonadota</taxon>
        <taxon>Gammaproteobacteria</taxon>
        <taxon>Oceanospirillales</taxon>
        <taxon>Oceanospirillaceae</taxon>
        <taxon>Marinomonas</taxon>
    </lineage>
</organism>
<evidence type="ECO:0000256" key="1">
    <source>
        <dbReference type="ARBA" id="ARBA00004127"/>
    </source>
</evidence>
<evidence type="ECO:0000313" key="7">
    <source>
        <dbReference type="Proteomes" id="UP001149719"/>
    </source>
</evidence>
<dbReference type="PANTHER" id="PTHR12714:SF24">
    <property type="entry name" value="SLR1182 PROTEIN"/>
    <property type="match status" value="1"/>
</dbReference>
<dbReference type="EMBL" id="JAPUBN010000013">
    <property type="protein sequence ID" value="MCZ2721412.1"/>
    <property type="molecule type" value="Genomic_DNA"/>
</dbReference>
<comment type="subcellular location">
    <subcellularLocation>
        <location evidence="1">Endomembrane system</location>
        <topology evidence="1">Multi-pass membrane protein</topology>
    </subcellularLocation>
</comment>
<evidence type="ECO:0000256" key="5">
    <source>
        <dbReference type="SAM" id="Phobius"/>
    </source>
</evidence>
<evidence type="ECO:0000256" key="4">
    <source>
        <dbReference type="ARBA" id="ARBA00023136"/>
    </source>
</evidence>
<keyword evidence="2 5" id="KW-0812">Transmembrane</keyword>
<evidence type="ECO:0000256" key="3">
    <source>
        <dbReference type="ARBA" id="ARBA00022989"/>
    </source>
</evidence>
<keyword evidence="7" id="KW-1185">Reference proteome</keyword>
<proteinExistence type="predicted"/>
<keyword evidence="4 5" id="KW-0472">Membrane</keyword>
<dbReference type="InterPro" id="IPR007318">
    <property type="entry name" value="Phopholipid_MeTrfase"/>
</dbReference>
<feature type="transmembrane region" description="Helical" evidence="5">
    <location>
        <begin position="91"/>
        <end position="120"/>
    </location>
</feature>
<dbReference type="Pfam" id="PF04191">
    <property type="entry name" value="PEMT"/>
    <property type="match status" value="1"/>
</dbReference>
<comment type="caution">
    <text evidence="6">The sequence shown here is derived from an EMBL/GenBank/DDBJ whole genome shotgun (WGS) entry which is preliminary data.</text>
</comment>
<feature type="transmembrane region" description="Helical" evidence="5">
    <location>
        <begin position="40"/>
        <end position="59"/>
    </location>
</feature>
<evidence type="ECO:0000256" key="2">
    <source>
        <dbReference type="ARBA" id="ARBA00022692"/>
    </source>
</evidence>
<gene>
    <name evidence="6" type="ORF">O1D97_07045</name>
</gene>
<accession>A0ABT4JTQ8</accession>
<dbReference type="Gene3D" id="1.20.120.1630">
    <property type="match status" value="1"/>
</dbReference>
<sequence>MLAKVFKFPIALVVLICLCMIGFNLVGIHYQMVLPFYKSVSTVLFGLGVSIILVAGYAFKKANTTVNPATPEAASVLVTNGLFAVSRNPMYIGFFLFISAFWIISGNLINGFFLPLFILLANRWYIIPEENALEHVFKASFLSYKSKVRRWL</sequence>
<protein>
    <submittedName>
        <fullName evidence="6">Isoprenylcysteine carboxylmethyltransferase family protein</fullName>
    </submittedName>
</protein>
<dbReference type="PANTHER" id="PTHR12714">
    <property type="entry name" value="PROTEIN-S ISOPRENYLCYSTEINE O-METHYLTRANSFERASE"/>
    <property type="match status" value="1"/>
</dbReference>
<reference evidence="6" key="1">
    <citation type="submission" date="2022-12" db="EMBL/GenBank/DDBJ databases">
        <title>Marinomonas 15G1-11 sp. nov, isolated from marine algae.</title>
        <authorList>
            <person name="Butt M."/>
            <person name="Choi D.G."/>
            <person name="Kim J.M."/>
            <person name="Lee J.K."/>
            <person name="Baek J.H."/>
            <person name="Jeon C.O."/>
        </authorList>
    </citation>
    <scope>NUCLEOTIDE SEQUENCE</scope>
    <source>
        <strain evidence="6">15G1-11</strain>
    </source>
</reference>
<dbReference type="RefSeq" id="WP_269124179.1">
    <property type="nucleotide sequence ID" value="NZ_JAPUBN010000013.1"/>
</dbReference>
<evidence type="ECO:0000313" key="6">
    <source>
        <dbReference type="EMBL" id="MCZ2721412.1"/>
    </source>
</evidence>
<feature type="transmembrane region" description="Helical" evidence="5">
    <location>
        <begin position="6"/>
        <end position="28"/>
    </location>
</feature>
<dbReference type="Proteomes" id="UP001149719">
    <property type="component" value="Unassembled WGS sequence"/>
</dbReference>
<keyword evidence="3 5" id="KW-1133">Transmembrane helix</keyword>
<name>A0ABT4JTQ8_9GAMM</name>